<reference evidence="3 4" key="1">
    <citation type="submission" date="2014-12" db="EMBL/GenBank/DDBJ databases">
        <title>Genome assembly of Enhygromyxa salina DSM 15201.</title>
        <authorList>
            <person name="Sharma G."/>
            <person name="Subramanian S."/>
        </authorList>
    </citation>
    <scope>NUCLEOTIDE SEQUENCE [LARGE SCALE GENOMIC DNA]</scope>
    <source>
        <strain evidence="3 4">DSM 15201</strain>
    </source>
</reference>
<proteinExistence type="predicted"/>
<keyword evidence="2" id="KW-1133">Transmembrane helix</keyword>
<evidence type="ECO:0000313" key="4">
    <source>
        <dbReference type="Proteomes" id="UP000031599"/>
    </source>
</evidence>
<comment type="caution">
    <text evidence="3">The sequence shown here is derived from an EMBL/GenBank/DDBJ whole genome shotgun (WGS) entry which is preliminary data.</text>
</comment>
<name>A0A0C1ZL42_9BACT</name>
<evidence type="ECO:0000313" key="3">
    <source>
        <dbReference type="EMBL" id="KIG18244.1"/>
    </source>
</evidence>
<accession>A0A0C1ZL42</accession>
<feature type="region of interest" description="Disordered" evidence="1">
    <location>
        <begin position="81"/>
        <end position="106"/>
    </location>
</feature>
<gene>
    <name evidence="3" type="ORF">DB30_01353</name>
</gene>
<evidence type="ECO:0000256" key="2">
    <source>
        <dbReference type="SAM" id="Phobius"/>
    </source>
</evidence>
<sequence length="106" mass="11593">MRSVSIVVFMFAVGTILAIMAIVGLLVWRRRQPAPGRSRPGRPTADRTLFATTYEQIGVAPPQPDPPQDERTACLPYEQLESEPTPSADATSLVNMTQMLSGPRPD</sequence>
<protein>
    <submittedName>
        <fullName evidence="3">Uncharacterized protein</fullName>
    </submittedName>
</protein>
<keyword evidence="2" id="KW-0472">Membrane</keyword>
<feature type="transmembrane region" description="Helical" evidence="2">
    <location>
        <begin position="6"/>
        <end position="28"/>
    </location>
</feature>
<dbReference type="Proteomes" id="UP000031599">
    <property type="component" value="Unassembled WGS sequence"/>
</dbReference>
<feature type="compositionally biased region" description="Polar residues" evidence="1">
    <location>
        <begin position="82"/>
        <end position="100"/>
    </location>
</feature>
<dbReference type="EMBL" id="JMCC02000013">
    <property type="protein sequence ID" value="KIG18244.1"/>
    <property type="molecule type" value="Genomic_DNA"/>
</dbReference>
<evidence type="ECO:0000256" key="1">
    <source>
        <dbReference type="SAM" id="MobiDB-lite"/>
    </source>
</evidence>
<organism evidence="3 4">
    <name type="scientific">Enhygromyxa salina</name>
    <dbReference type="NCBI Taxonomy" id="215803"/>
    <lineage>
        <taxon>Bacteria</taxon>
        <taxon>Pseudomonadati</taxon>
        <taxon>Myxococcota</taxon>
        <taxon>Polyangia</taxon>
        <taxon>Nannocystales</taxon>
        <taxon>Nannocystaceae</taxon>
        <taxon>Enhygromyxa</taxon>
    </lineage>
</organism>
<keyword evidence="2" id="KW-0812">Transmembrane</keyword>
<dbReference type="AlphaFoldDB" id="A0A0C1ZL42"/>